<dbReference type="AlphaFoldDB" id="A0A561Q3E7"/>
<dbReference type="InterPro" id="IPR013325">
    <property type="entry name" value="RNA_pol_sigma_r2"/>
</dbReference>
<comment type="caution">
    <text evidence="5">The sequence shown here is derived from an EMBL/GenBank/DDBJ whole genome shotgun (WGS) entry which is preliminary data.</text>
</comment>
<dbReference type="Proteomes" id="UP000320811">
    <property type="component" value="Unassembled WGS sequence"/>
</dbReference>
<proteinExistence type="inferred from homology"/>
<sequence length="161" mass="18372">MYTKEQSPAFHQLKSLFDLLYLRLCRFADLLISDSAIAEDIVQEVFIQYARQKQTITDYPAIKTLLYTMVKSACRQQGQHTETAMLQAEVWGEIYGAIAALPENCQQVFRLGFIEGEQNNTIASRLNISMDAVILQKSRALELLRLKLTSETFLALYLVCL</sequence>
<dbReference type="SUPFAM" id="SSF88946">
    <property type="entry name" value="Sigma2 domain of RNA polymerase sigma factors"/>
    <property type="match status" value="1"/>
</dbReference>
<dbReference type="PANTHER" id="PTHR43133">
    <property type="entry name" value="RNA POLYMERASE ECF-TYPE SIGMA FACTO"/>
    <property type="match status" value="1"/>
</dbReference>
<dbReference type="InterPro" id="IPR013324">
    <property type="entry name" value="RNA_pol_sigma_r3/r4-like"/>
</dbReference>
<evidence type="ECO:0000256" key="3">
    <source>
        <dbReference type="ARBA" id="ARBA00023082"/>
    </source>
</evidence>
<keyword evidence="6" id="KW-1185">Reference proteome</keyword>
<dbReference type="InterPro" id="IPR036388">
    <property type="entry name" value="WH-like_DNA-bd_sf"/>
</dbReference>
<keyword evidence="2" id="KW-0805">Transcription regulation</keyword>
<reference evidence="5 6" key="1">
    <citation type="submission" date="2019-06" db="EMBL/GenBank/DDBJ databases">
        <title>Sorghum-associated microbial communities from plants grown in Nebraska, USA.</title>
        <authorList>
            <person name="Schachtman D."/>
        </authorList>
    </citation>
    <scope>NUCLEOTIDE SEQUENCE [LARGE SCALE GENOMIC DNA]</scope>
    <source>
        <strain evidence="5 6">1209</strain>
    </source>
</reference>
<dbReference type="RefSeq" id="WP_145662541.1">
    <property type="nucleotide sequence ID" value="NZ_VIWO01000001.1"/>
</dbReference>
<evidence type="ECO:0000256" key="4">
    <source>
        <dbReference type="ARBA" id="ARBA00023163"/>
    </source>
</evidence>
<evidence type="ECO:0000313" key="5">
    <source>
        <dbReference type="EMBL" id="TWF44887.1"/>
    </source>
</evidence>
<dbReference type="OrthoDB" id="656273at2"/>
<gene>
    <name evidence="5" type="ORF">FHW36_101813</name>
</gene>
<dbReference type="GO" id="GO:0016987">
    <property type="term" value="F:sigma factor activity"/>
    <property type="evidence" value="ECO:0007669"/>
    <property type="project" value="UniProtKB-KW"/>
</dbReference>
<dbReference type="EMBL" id="VIWO01000001">
    <property type="protein sequence ID" value="TWF44887.1"/>
    <property type="molecule type" value="Genomic_DNA"/>
</dbReference>
<protein>
    <submittedName>
        <fullName evidence="5">RNA polymerase sigma-70 factor (ECF subfamily)</fullName>
    </submittedName>
</protein>
<name>A0A561Q3E7_9BACT</name>
<dbReference type="PANTHER" id="PTHR43133:SF46">
    <property type="entry name" value="RNA POLYMERASE SIGMA-70 FACTOR ECF SUBFAMILY"/>
    <property type="match status" value="1"/>
</dbReference>
<dbReference type="GO" id="GO:0006352">
    <property type="term" value="P:DNA-templated transcription initiation"/>
    <property type="evidence" value="ECO:0007669"/>
    <property type="project" value="InterPro"/>
</dbReference>
<comment type="similarity">
    <text evidence="1">Belongs to the sigma-70 factor family. ECF subfamily.</text>
</comment>
<dbReference type="Gene3D" id="1.10.1740.10">
    <property type="match status" value="1"/>
</dbReference>
<accession>A0A561Q3E7</accession>
<evidence type="ECO:0000256" key="2">
    <source>
        <dbReference type="ARBA" id="ARBA00023015"/>
    </source>
</evidence>
<evidence type="ECO:0000256" key="1">
    <source>
        <dbReference type="ARBA" id="ARBA00010641"/>
    </source>
</evidence>
<keyword evidence="3" id="KW-0731">Sigma factor</keyword>
<keyword evidence="4" id="KW-0804">Transcription</keyword>
<organism evidence="5 6">
    <name type="scientific">Chitinophaga polysaccharea</name>
    <dbReference type="NCBI Taxonomy" id="1293035"/>
    <lineage>
        <taxon>Bacteria</taxon>
        <taxon>Pseudomonadati</taxon>
        <taxon>Bacteroidota</taxon>
        <taxon>Chitinophagia</taxon>
        <taxon>Chitinophagales</taxon>
        <taxon>Chitinophagaceae</taxon>
        <taxon>Chitinophaga</taxon>
    </lineage>
</organism>
<dbReference type="Gene3D" id="1.10.10.10">
    <property type="entry name" value="Winged helix-like DNA-binding domain superfamily/Winged helix DNA-binding domain"/>
    <property type="match status" value="1"/>
</dbReference>
<dbReference type="SUPFAM" id="SSF88659">
    <property type="entry name" value="Sigma3 and sigma4 domains of RNA polymerase sigma factors"/>
    <property type="match status" value="1"/>
</dbReference>
<dbReference type="InterPro" id="IPR039425">
    <property type="entry name" value="RNA_pol_sigma-70-like"/>
</dbReference>
<evidence type="ECO:0000313" key="6">
    <source>
        <dbReference type="Proteomes" id="UP000320811"/>
    </source>
</evidence>